<organism evidence="1 2">
    <name type="scientific">Mycolicibacterium smegmatis (strain MKD8)</name>
    <name type="common">Mycobacterium smegmatis</name>
    <dbReference type="NCBI Taxonomy" id="1214915"/>
    <lineage>
        <taxon>Bacteria</taxon>
        <taxon>Bacillati</taxon>
        <taxon>Actinomycetota</taxon>
        <taxon>Actinomycetes</taxon>
        <taxon>Mycobacteriales</taxon>
        <taxon>Mycobacteriaceae</taxon>
        <taxon>Mycolicibacterium</taxon>
    </lineage>
</organism>
<reference evidence="2" key="2">
    <citation type="submission" date="2018-03" db="EMBL/GenBank/DDBJ databases">
        <authorList>
            <person name="Derbyshire K."/>
            <person name="Gray T.A."/>
            <person name="Champion M."/>
        </authorList>
    </citation>
    <scope>NUCLEOTIDE SEQUENCE [LARGE SCALE GENOMIC DNA]</scope>
    <source>
        <strain evidence="2">MKD8</strain>
    </source>
</reference>
<dbReference type="Proteomes" id="UP000011200">
    <property type="component" value="Chromosome"/>
</dbReference>
<proteinExistence type="predicted"/>
<reference evidence="1 2" key="1">
    <citation type="journal article" date="2013" name="Genome Announc.">
        <title>Draft genome sequence of MKD8, a conjugal recipient Mycobacterium smegmatis strain.</title>
        <authorList>
            <person name="Gray T.A."/>
            <person name="Palumbo M.J."/>
            <person name="Derbyshire K.M."/>
        </authorList>
    </citation>
    <scope>NUCLEOTIDE SEQUENCE [LARGE SCALE GENOMIC DNA]</scope>
    <source>
        <strain evidence="1 2">MKD8</strain>
    </source>
</reference>
<accession>A0A2U9PUH1</accession>
<evidence type="ECO:0000313" key="2">
    <source>
        <dbReference type="Proteomes" id="UP000011200"/>
    </source>
</evidence>
<dbReference type="EMBL" id="CP027541">
    <property type="protein sequence ID" value="AWT55452.1"/>
    <property type="molecule type" value="Genomic_DNA"/>
</dbReference>
<sequence length="61" mass="6661">MIGCHYRRAGADRDDQLFESTADTRSNWDESIQHGSPPLALLTKAIEELMAWQAPGCASAA</sequence>
<name>A0A2U9PUH1_MYCSE</name>
<gene>
    <name evidence="1" type="ORF">D806_044900</name>
</gene>
<dbReference type="AlphaFoldDB" id="A0A2U9PUH1"/>
<protein>
    <submittedName>
        <fullName evidence="1">Uncharacterized protein</fullName>
    </submittedName>
</protein>
<evidence type="ECO:0000313" key="1">
    <source>
        <dbReference type="EMBL" id="AWT55452.1"/>
    </source>
</evidence>